<feature type="transmembrane region" description="Helical" evidence="5">
    <location>
        <begin position="12"/>
        <end position="33"/>
    </location>
</feature>
<dbReference type="EMBL" id="CP002106">
    <property type="protein sequence ID" value="ADK67257.1"/>
    <property type="molecule type" value="Genomic_DNA"/>
</dbReference>
<evidence type="ECO:0000256" key="5">
    <source>
        <dbReference type="SAM" id="Phobius"/>
    </source>
</evidence>
<dbReference type="AlphaFoldDB" id="E1QXZ3"/>
<dbReference type="GO" id="GO:0005886">
    <property type="term" value="C:plasma membrane"/>
    <property type="evidence" value="ECO:0007669"/>
    <property type="project" value="UniProtKB-SubCell"/>
</dbReference>
<dbReference type="Proteomes" id="UP000000333">
    <property type="component" value="Chromosome"/>
</dbReference>
<dbReference type="GO" id="GO:0022857">
    <property type="term" value="F:transmembrane transporter activity"/>
    <property type="evidence" value="ECO:0007669"/>
    <property type="project" value="InterPro"/>
</dbReference>
<keyword evidence="8" id="KW-1185">Reference proteome</keyword>
<accession>E1QXZ3</accession>
<dbReference type="eggNOG" id="COG2223">
    <property type="taxonomic scope" value="Bacteria"/>
</dbReference>
<evidence type="ECO:0000256" key="2">
    <source>
        <dbReference type="ARBA" id="ARBA00022692"/>
    </source>
</evidence>
<dbReference type="KEGG" id="ols:Olsu_0125"/>
<dbReference type="Pfam" id="PF07690">
    <property type="entry name" value="MFS_1"/>
    <property type="match status" value="1"/>
</dbReference>
<reference evidence="7 8" key="1">
    <citation type="journal article" date="2010" name="Stand. Genomic Sci.">
        <title>Complete genome sequence of Olsenella uli type strain (VPI D76D-27C).</title>
        <authorList>
            <person name="Goker M."/>
            <person name="Held B."/>
            <person name="Lucas S."/>
            <person name="Nolan M."/>
            <person name="Yasawong M."/>
            <person name="Glavina Del Rio T."/>
            <person name="Tice H."/>
            <person name="Cheng J.F."/>
            <person name="Bruce D."/>
            <person name="Detter J.C."/>
            <person name="Tapia R."/>
            <person name="Han C."/>
            <person name="Goodwin L."/>
            <person name="Pitluck S."/>
            <person name="Liolios K."/>
            <person name="Ivanova N."/>
            <person name="Mavromatis K."/>
            <person name="Mikhailova N."/>
            <person name="Pati A."/>
            <person name="Chen A."/>
            <person name="Palaniappan K."/>
            <person name="Land M."/>
            <person name="Hauser L."/>
            <person name="Chang Y.J."/>
            <person name="Jeffries C.D."/>
            <person name="Rohde M."/>
            <person name="Sikorski J."/>
            <person name="Pukall R."/>
            <person name="Woyke T."/>
            <person name="Bristow J."/>
            <person name="Eisen J.A."/>
            <person name="Markowitz V."/>
            <person name="Hugenholtz P."/>
            <person name="Kyrpides N.C."/>
            <person name="Klenk H.P."/>
            <person name="Lapidus A."/>
        </authorList>
    </citation>
    <scope>NUCLEOTIDE SEQUENCE [LARGE SCALE GENOMIC DNA]</scope>
    <source>
        <strain evidence="8">ATCC 49627 / DSM 7084 / CIP 109912 / JCM 12494 / NCIMB 702895 / VPI D76D-27C</strain>
    </source>
</reference>
<dbReference type="SUPFAM" id="SSF103473">
    <property type="entry name" value="MFS general substrate transporter"/>
    <property type="match status" value="1"/>
</dbReference>
<feature type="transmembrane region" description="Helical" evidence="5">
    <location>
        <begin position="140"/>
        <end position="161"/>
    </location>
</feature>
<proteinExistence type="predicted"/>
<feature type="transmembrane region" description="Helical" evidence="5">
    <location>
        <begin position="110"/>
        <end position="128"/>
    </location>
</feature>
<feature type="transmembrane region" description="Helical" evidence="5">
    <location>
        <begin position="317"/>
        <end position="334"/>
    </location>
</feature>
<feature type="transmembrane region" description="Helical" evidence="5">
    <location>
        <begin position="173"/>
        <end position="194"/>
    </location>
</feature>
<evidence type="ECO:0000256" key="1">
    <source>
        <dbReference type="ARBA" id="ARBA00004651"/>
    </source>
</evidence>
<feature type="transmembrane region" description="Helical" evidence="5">
    <location>
        <begin position="383"/>
        <end position="403"/>
    </location>
</feature>
<dbReference type="OrthoDB" id="9793415at2"/>
<organism evidence="7 8">
    <name type="scientific">Olsenella uli (strain ATCC 49627 / DSM 7084 / CCUG 31166 / CIP 109912 / JCM 12494 / LMG 11480 / NCIMB 702895 / VPI D76D-27C)</name>
    <name type="common">Lactobacillus uli</name>
    <dbReference type="NCBI Taxonomy" id="633147"/>
    <lineage>
        <taxon>Bacteria</taxon>
        <taxon>Bacillati</taxon>
        <taxon>Actinomycetota</taxon>
        <taxon>Coriobacteriia</taxon>
        <taxon>Coriobacteriales</taxon>
        <taxon>Atopobiaceae</taxon>
        <taxon>Olsenella</taxon>
    </lineage>
</organism>
<dbReference type="InterPro" id="IPR036259">
    <property type="entry name" value="MFS_trans_sf"/>
</dbReference>
<protein>
    <submittedName>
        <fullName evidence="7">Major facilitator superfamily MFS_1</fullName>
    </submittedName>
</protein>
<evidence type="ECO:0000259" key="6">
    <source>
        <dbReference type="PROSITE" id="PS50850"/>
    </source>
</evidence>
<feature type="transmembrane region" description="Helical" evidence="5">
    <location>
        <begin position="346"/>
        <end position="376"/>
    </location>
</feature>
<dbReference type="RefSeq" id="WP_013251009.1">
    <property type="nucleotide sequence ID" value="NC_014363.1"/>
</dbReference>
<keyword evidence="2 5" id="KW-0812">Transmembrane</keyword>
<dbReference type="HOGENOM" id="CLU_615133_0_0_11"/>
<dbReference type="STRING" id="633147.Olsu_0125"/>
<dbReference type="Gene3D" id="1.20.1250.20">
    <property type="entry name" value="MFS general substrate transporter like domains"/>
    <property type="match status" value="2"/>
</dbReference>
<dbReference type="PANTHER" id="PTHR11360">
    <property type="entry name" value="MONOCARBOXYLATE TRANSPORTER"/>
    <property type="match status" value="1"/>
</dbReference>
<dbReference type="InterPro" id="IPR050327">
    <property type="entry name" value="Proton-linked_MCT"/>
</dbReference>
<evidence type="ECO:0000256" key="3">
    <source>
        <dbReference type="ARBA" id="ARBA00022989"/>
    </source>
</evidence>
<comment type="subcellular location">
    <subcellularLocation>
        <location evidence="1">Cell membrane</location>
        <topology evidence="1">Multi-pass membrane protein</topology>
    </subcellularLocation>
</comment>
<dbReference type="InterPro" id="IPR011701">
    <property type="entry name" value="MFS"/>
</dbReference>
<evidence type="ECO:0000313" key="8">
    <source>
        <dbReference type="Proteomes" id="UP000000333"/>
    </source>
</evidence>
<sequence>MNTNSEHDAGTARFSGWSVTTAAVVIVLCHMMVRGSFATLIHGMVASTGWSTGVVSLGSSIFMVFYGLFAFLTGTYINKLGCKKTYLLHGCIMALGLFLCSFAQEPWQYWLFYGVIAGIGSGAFWAPVTSMVRQWFIDKLGIAMGLTTGAAGVAMCLGPIVSMNLIAGQSWQTMMRVFAIILIVGIGVASQFTVMRPEEVGQKPLGYDAFMERQARKAAGGDDKKADEFYVPFKWAVRHKAFWLLSLLWFCSNFAEFIVFSHAINYTTTDLGYDKVQATYIYCLIGLVFIFSAIGIGGFTDKLTKRLGDPLKARKRVLTVSYIGCAAMALWLNYGVRLTAGGGETIWAFIVYALVFGFFYGMYIPSVAGVVGVVFGRKEMPQCWGLISLVGMAGGAGLGPYIAGALRDATGSYFVAIWLAVVFYLLACLFMNVVRQPSREEVWGR</sequence>
<feature type="transmembrane region" description="Helical" evidence="5">
    <location>
        <begin position="53"/>
        <end position="74"/>
    </location>
</feature>
<feature type="domain" description="Major facilitator superfamily (MFS) profile" evidence="6">
    <location>
        <begin position="19"/>
        <end position="439"/>
    </location>
</feature>
<feature type="transmembrane region" description="Helical" evidence="5">
    <location>
        <begin position="86"/>
        <end position="104"/>
    </location>
</feature>
<dbReference type="PANTHER" id="PTHR11360:SF284">
    <property type="entry name" value="EG:103B4.3 PROTEIN-RELATED"/>
    <property type="match status" value="1"/>
</dbReference>
<feature type="transmembrane region" description="Helical" evidence="5">
    <location>
        <begin position="276"/>
        <end position="296"/>
    </location>
</feature>
<gene>
    <name evidence="7" type="ordered locus">Olsu_0125</name>
</gene>
<feature type="transmembrane region" description="Helical" evidence="5">
    <location>
        <begin position="242"/>
        <end position="264"/>
    </location>
</feature>
<feature type="transmembrane region" description="Helical" evidence="5">
    <location>
        <begin position="415"/>
        <end position="434"/>
    </location>
</feature>
<name>E1QXZ3_OLSUV</name>
<evidence type="ECO:0000256" key="4">
    <source>
        <dbReference type="ARBA" id="ARBA00023136"/>
    </source>
</evidence>
<dbReference type="PROSITE" id="PS50850">
    <property type="entry name" value="MFS"/>
    <property type="match status" value="1"/>
</dbReference>
<keyword evidence="3 5" id="KW-1133">Transmembrane helix</keyword>
<dbReference type="InterPro" id="IPR020846">
    <property type="entry name" value="MFS_dom"/>
</dbReference>
<keyword evidence="4 5" id="KW-0472">Membrane</keyword>
<dbReference type="GeneID" id="78511602"/>
<evidence type="ECO:0000313" key="7">
    <source>
        <dbReference type="EMBL" id="ADK67257.1"/>
    </source>
</evidence>